<reference evidence="9" key="1">
    <citation type="submission" date="2021-03" db="EMBL/GenBank/DDBJ databases">
        <authorList>
            <person name="Tagirdzhanova G."/>
        </authorList>
    </citation>
    <scope>NUCLEOTIDE SEQUENCE</scope>
</reference>
<feature type="transmembrane region" description="Helical" evidence="7">
    <location>
        <begin position="444"/>
        <end position="464"/>
    </location>
</feature>
<feature type="transmembrane region" description="Helical" evidence="7">
    <location>
        <begin position="192"/>
        <end position="216"/>
    </location>
</feature>
<keyword evidence="4 7" id="KW-0812">Transmembrane</keyword>
<sequence>MSRELPSAGAKFAPEVTLEGSPNSLDSAMEKYPDAIGDGVRRESVIKVTRISSILTVLVSGVALFSDGYNAQIIGYMEPLFSDLYPNGISSTIKTRLSNSYLIGEIFGMLTFGFVIDKLGRRTGIVFATCFLILGIILATAAHGESHLGMFWMMIVGRGVAGFGAGGEYPVCGTSSAEASDESAYVRKRRGILVAMSTDFAVDLGFVVAGIVALIVLACYHQKTSEGVWRVAFGLGIVLPLTVFLFRIRMINSTQYRKHAIKHDIPYTLALRRYWKPMLGTSLAWFCYDFVTYPFGIFSSTIISQFNPNNTLTENIGYGTVVNCFYLPGCIVGGLLMDRIGRKQTMTLGFLCWGILGFILGGALGPIQTIFPLFVVLYGIFNSFGEMGPGVATFLTASESFPTPLRGHFMGIAAAVGKAGAAIGTQVFTPIQDSLGSGQKGQQGLFLIGSAFAVVGGIITWVFIPDMERSLEGEDVRFRRYLEENGFNTSELGGVSWTEEVKGTTFKLDE</sequence>
<dbReference type="PANTHER" id="PTHR23508:SF10">
    <property type="entry name" value="CARBOXYLIC ACID TRANSPORTER PROTEIN HOMOLOG"/>
    <property type="match status" value="1"/>
</dbReference>
<accession>A0A8H3ITG8</accession>
<keyword evidence="5 7" id="KW-1133">Transmembrane helix</keyword>
<keyword evidence="3" id="KW-0813">Transport</keyword>
<feature type="transmembrane region" description="Helical" evidence="7">
    <location>
        <begin position="316"/>
        <end position="336"/>
    </location>
</feature>
<protein>
    <recommendedName>
        <fullName evidence="8">Major facilitator superfamily (MFS) profile domain-containing protein</fullName>
    </recommendedName>
</protein>
<evidence type="ECO:0000256" key="5">
    <source>
        <dbReference type="ARBA" id="ARBA00022989"/>
    </source>
</evidence>
<evidence type="ECO:0000259" key="8">
    <source>
        <dbReference type="PROSITE" id="PS50850"/>
    </source>
</evidence>
<dbReference type="PANTHER" id="PTHR23508">
    <property type="entry name" value="CARBOXYLIC ACID TRANSPORTER PROTEIN HOMOLOG"/>
    <property type="match status" value="1"/>
</dbReference>
<evidence type="ECO:0000256" key="3">
    <source>
        <dbReference type="ARBA" id="ARBA00022448"/>
    </source>
</evidence>
<dbReference type="InterPro" id="IPR005829">
    <property type="entry name" value="Sugar_transporter_CS"/>
</dbReference>
<dbReference type="Pfam" id="PF00083">
    <property type="entry name" value="Sugar_tr"/>
    <property type="match status" value="2"/>
</dbReference>
<keyword evidence="10" id="KW-1185">Reference proteome</keyword>
<name>A0A8H3ITG8_9LECA</name>
<evidence type="ECO:0000256" key="1">
    <source>
        <dbReference type="ARBA" id="ARBA00004141"/>
    </source>
</evidence>
<feature type="transmembrane region" description="Helical" evidence="7">
    <location>
        <begin position="51"/>
        <end position="77"/>
    </location>
</feature>
<comment type="subcellular location">
    <subcellularLocation>
        <location evidence="1">Membrane</location>
        <topology evidence="1">Multi-pass membrane protein</topology>
    </subcellularLocation>
</comment>
<dbReference type="SUPFAM" id="SSF103473">
    <property type="entry name" value="MFS general substrate transporter"/>
    <property type="match status" value="1"/>
</dbReference>
<evidence type="ECO:0000313" key="9">
    <source>
        <dbReference type="EMBL" id="CAF9925764.1"/>
    </source>
</evidence>
<comment type="similarity">
    <text evidence="2">Belongs to the major facilitator superfamily. Sugar transporter (TC 2.A.1.1) family.</text>
</comment>
<dbReference type="GO" id="GO:0005886">
    <property type="term" value="C:plasma membrane"/>
    <property type="evidence" value="ECO:0007669"/>
    <property type="project" value="TreeGrafter"/>
</dbReference>
<evidence type="ECO:0000256" key="6">
    <source>
        <dbReference type="ARBA" id="ARBA00023136"/>
    </source>
</evidence>
<dbReference type="PROSITE" id="PS00216">
    <property type="entry name" value="SUGAR_TRANSPORT_1"/>
    <property type="match status" value="1"/>
</dbReference>
<dbReference type="InterPro" id="IPR036259">
    <property type="entry name" value="MFS_trans_sf"/>
</dbReference>
<gene>
    <name evidence="9" type="ORF">IMSHALPRED_006783</name>
</gene>
<comment type="caution">
    <text evidence="9">The sequence shown here is derived from an EMBL/GenBank/DDBJ whole genome shotgun (WGS) entry which is preliminary data.</text>
</comment>
<feature type="transmembrane region" description="Helical" evidence="7">
    <location>
        <begin position="97"/>
        <end position="116"/>
    </location>
</feature>
<feature type="transmembrane region" description="Helical" evidence="7">
    <location>
        <begin position="282"/>
        <end position="304"/>
    </location>
</feature>
<dbReference type="FunFam" id="1.20.1250.20:FF:000140">
    <property type="entry name" value="Putative MFS phospholipid transporter"/>
    <property type="match status" value="1"/>
</dbReference>
<organism evidence="9 10">
    <name type="scientific">Imshaugia aleurites</name>
    <dbReference type="NCBI Taxonomy" id="172621"/>
    <lineage>
        <taxon>Eukaryota</taxon>
        <taxon>Fungi</taxon>
        <taxon>Dikarya</taxon>
        <taxon>Ascomycota</taxon>
        <taxon>Pezizomycotina</taxon>
        <taxon>Lecanoromycetes</taxon>
        <taxon>OSLEUM clade</taxon>
        <taxon>Lecanoromycetidae</taxon>
        <taxon>Lecanorales</taxon>
        <taxon>Lecanorineae</taxon>
        <taxon>Parmeliaceae</taxon>
        <taxon>Imshaugia</taxon>
    </lineage>
</organism>
<feature type="transmembrane region" description="Helical" evidence="7">
    <location>
        <begin position="228"/>
        <end position="248"/>
    </location>
</feature>
<feature type="domain" description="Major facilitator superfamily (MFS) profile" evidence="8">
    <location>
        <begin position="56"/>
        <end position="468"/>
    </location>
</feature>
<feature type="transmembrane region" description="Helical" evidence="7">
    <location>
        <begin position="348"/>
        <end position="381"/>
    </location>
</feature>
<evidence type="ECO:0000256" key="4">
    <source>
        <dbReference type="ARBA" id="ARBA00022692"/>
    </source>
</evidence>
<dbReference type="OrthoDB" id="2153661at2759"/>
<dbReference type="PROSITE" id="PS50850">
    <property type="entry name" value="MFS"/>
    <property type="match status" value="1"/>
</dbReference>
<dbReference type="EMBL" id="CAJPDT010000040">
    <property type="protein sequence ID" value="CAF9925764.1"/>
    <property type="molecule type" value="Genomic_DNA"/>
</dbReference>
<feature type="transmembrane region" description="Helical" evidence="7">
    <location>
        <begin position="150"/>
        <end position="171"/>
    </location>
</feature>
<dbReference type="InterPro" id="IPR020846">
    <property type="entry name" value="MFS_dom"/>
</dbReference>
<evidence type="ECO:0000313" key="10">
    <source>
        <dbReference type="Proteomes" id="UP000664534"/>
    </source>
</evidence>
<keyword evidence="6 7" id="KW-0472">Membrane</keyword>
<dbReference type="Gene3D" id="1.20.1250.20">
    <property type="entry name" value="MFS general substrate transporter like domains"/>
    <property type="match status" value="1"/>
</dbReference>
<dbReference type="GO" id="GO:0046943">
    <property type="term" value="F:carboxylic acid transmembrane transporter activity"/>
    <property type="evidence" value="ECO:0007669"/>
    <property type="project" value="TreeGrafter"/>
</dbReference>
<dbReference type="AlphaFoldDB" id="A0A8H3ITG8"/>
<feature type="transmembrane region" description="Helical" evidence="7">
    <location>
        <begin position="123"/>
        <end position="144"/>
    </location>
</feature>
<dbReference type="Proteomes" id="UP000664534">
    <property type="component" value="Unassembled WGS sequence"/>
</dbReference>
<dbReference type="InterPro" id="IPR005828">
    <property type="entry name" value="MFS_sugar_transport-like"/>
</dbReference>
<proteinExistence type="inferred from homology"/>
<evidence type="ECO:0000256" key="7">
    <source>
        <dbReference type="SAM" id="Phobius"/>
    </source>
</evidence>
<evidence type="ECO:0000256" key="2">
    <source>
        <dbReference type="ARBA" id="ARBA00010992"/>
    </source>
</evidence>